<evidence type="ECO:0000256" key="6">
    <source>
        <dbReference type="ARBA" id="ARBA00022801"/>
    </source>
</evidence>
<proteinExistence type="inferred from homology"/>
<evidence type="ECO:0000256" key="3">
    <source>
        <dbReference type="ARBA" id="ARBA00022438"/>
    </source>
</evidence>
<protein>
    <recommendedName>
        <fullName evidence="10">M18 family aminopeptidase</fullName>
        <ecNumber evidence="10">3.4.11.-</ecNumber>
    </recommendedName>
</protein>
<dbReference type="Proteomes" id="UP000297288">
    <property type="component" value="Unassembled WGS sequence"/>
</dbReference>
<dbReference type="GO" id="GO:0004177">
    <property type="term" value="F:aminopeptidase activity"/>
    <property type="evidence" value="ECO:0007669"/>
    <property type="project" value="UniProtKB-KW"/>
</dbReference>
<evidence type="ECO:0000313" key="11">
    <source>
        <dbReference type="EMBL" id="TGG87276.1"/>
    </source>
</evidence>
<dbReference type="PANTHER" id="PTHR28570:SF2">
    <property type="entry name" value="M18 FAMILY AMINOPEPTIDASE 1-RELATED"/>
    <property type="match status" value="1"/>
</dbReference>
<evidence type="ECO:0000256" key="5">
    <source>
        <dbReference type="ARBA" id="ARBA00022723"/>
    </source>
</evidence>
<keyword evidence="7 9" id="KW-0862">Zinc</keyword>
<dbReference type="NCBIfam" id="NF002600">
    <property type="entry name" value="PRK02256.1"/>
    <property type="match status" value="1"/>
</dbReference>
<organism evidence="11 12">
    <name type="scientific">Geotoga petraea</name>
    <dbReference type="NCBI Taxonomy" id="28234"/>
    <lineage>
        <taxon>Bacteria</taxon>
        <taxon>Thermotogati</taxon>
        <taxon>Thermotogota</taxon>
        <taxon>Thermotogae</taxon>
        <taxon>Petrotogales</taxon>
        <taxon>Petrotogaceae</taxon>
        <taxon>Geotoga</taxon>
    </lineage>
</organism>
<dbReference type="PRINTS" id="PR00932">
    <property type="entry name" value="AMINO1PTASE"/>
</dbReference>
<keyword evidence="3 9" id="KW-0031">Aminopeptidase</keyword>
<keyword evidence="5 9" id="KW-0479">Metal-binding</keyword>
<dbReference type="SUPFAM" id="SSF101821">
    <property type="entry name" value="Aminopeptidase/glucanase lid domain"/>
    <property type="match status" value="1"/>
</dbReference>
<dbReference type="Pfam" id="PF02127">
    <property type="entry name" value="Peptidase_M18"/>
    <property type="match status" value="1"/>
</dbReference>
<evidence type="ECO:0000256" key="9">
    <source>
        <dbReference type="RuleBase" id="RU004386"/>
    </source>
</evidence>
<evidence type="ECO:0000256" key="7">
    <source>
        <dbReference type="ARBA" id="ARBA00022833"/>
    </source>
</evidence>
<dbReference type="InterPro" id="IPR001948">
    <property type="entry name" value="Peptidase_M18"/>
</dbReference>
<reference evidence="11 12" key="1">
    <citation type="submission" date="2019-04" db="EMBL/GenBank/DDBJ databases">
        <title>Draft genome sequence data and analysis of a Fermenting Bacterium, Geotoga petraea strain HO-Geo1, isolated from heavy-oil petroleum reservoir in Russia.</title>
        <authorList>
            <person name="Grouzdev D.S."/>
            <person name="Semenova E.M."/>
            <person name="Sokolova D.S."/>
            <person name="Tourova T.P."/>
            <person name="Poltaraus A.B."/>
            <person name="Nazina T.N."/>
        </authorList>
    </citation>
    <scope>NUCLEOTIDE SEQUENCE [LARGE SCALE GENOMIC DNA]</scope>
    <source>
        <strain evidence="11 12">HO-Geo1</strain>
    </source>
</reference>
<dbReference type="GO" id="GO:0008270">
    <property type="term" value="F:zinc ion binding"/>
    <property type="evidence" value="ECO:0007669"/>
    <property type="project" value="InterPro"/>
</dbReference>
<dbReference type="GO" id="GO:0005737">
    <property type="term" value="C:cytoplasm"/>
    <property type="evidence" value="ECO:0007669"/>
    <property type="project" value="UniProtKB-ARBA"/>
</dbReference>
<keyword evidence="8 9" id="KW-0482">Metalloprotease</keyword>
<dbReference type="EMBL" id="SRME01000005">
    <property type="protein sequence ID" value="TGG87276.1"/>
    <property type="molecule type" value="Genomic_DNA"/>
</dbReference>
<evidence type="ECO:0000256" key="2">
    <source>
        <dbReference type="ARBA" id="ARBA00008290"/>
    </source>
</evidence>
<gene>
    <name evidence="11" type="ORF">E4650_08195</name>
</gene>
<sequence>MDFKELQKKLTINRKNVWEKNSKEQVFEYAESYKKFMDISKTERKAVKNSIEILKKEGFKPLDFYENEGKIKKGDKVYYINRGKSIFALVYNDEISKGINVVGSHLDAPRIDFKPQPFYEDTEIAMAKTHYYGGIKKYHWFNIPLELHGVVINSKGEEVEVSIGDDEKDPIFIISDLLPHLDRNKKSLPEAFEAEKMNMILGTIAISYDEEDKIKDPVKLNVLNILNEKYGLTEEDFISAELEIVPAFNSRDVGLDRSLIAAYGHDDRICAYTSLTAISEVKPKGKSPAILLVDKEEIGSDSNTGAKNHFWIPILKRLLKLEGKDVSVAIEEALVNSTMLSSDVSAALDPNYKDAHDSYNAPKLNYGIVLTKYTGVRGKGGTNDANAEVVGRIRKIWNDNEILWQTGELGRTDLGGGGTIAKFFAEKNMDVIDAGVPLLGMHAPLEIASKGDLYETHKAYKAFMENN</sequence>
<keyword evidence="6 9" id="KW-0378">Hydrolase</keyword>
<dbReference type="GO" id="GO:0006508">
    <property type="term" value="P:proteolysis"/>
    <property type="evidence" value="ECO:0007669"/>
    <property type="project" value="UniProtKB-KW"/>
</dbReference>
<dbReference type="InterPro" id="IPR023358">
    <property type="entry name" value="Peptidase_M18_dom2"/>
</dbReference>
<evidence type="ECO:0000313" key="12">
    <source>
        <dbReference type="Proteomes" id="UP000297288"/>
    </source>
</evidence>
<evidence type="ECO:0000256" key="4">
    <source>
        <dbReference type="ARBA" id="ARBA00022670"/>
    </source>
</evidence>
<dbReference type="OrthoDB" id="89722at2"/>
<comment type="caution">
    <text evidence="11">The sequence shown here is derived from an EMBL/GenBank/DDBJ whole genome shotgun (WGS) entry which is preliminary data.</text>
</comment>
<accession>A0A4Z0VYZ4</accession>
<dbReference type="Gene3D" id="2.30.250.10">
    <property type="entry name" value="Aminopeptidase i, Domain 2"/>
    <property type="match status" value="1"/>
</dbReference>
<evidence type="ECO:0000256" key="10">
    <source>
        <dbReference type="RuleBase" id="RU004387"/>
    </source>
</evidence>
<keyword evidence="4 9" id="KW-0645">Protease</keyword>
<dbReference type="PANTHER" id="PTHR28570">
    <property type="entry name" value="ASPARTYL AMINOPEPTIDASE"/>
    <property type="match status" value="1"/>
</dbReference>
<evidence type="ECO:0000256" key="8">
    <source>
        <dbReference type="ARBA" id="ARBA00023049"/>
    </source>
</evidence>
<dbReference type="RefSeq" id="WP_135403074.1">
    <property type="nucleotide sequence ID" value="NZ_SRME01000005.1"/>
</dbReference>
<dbReference type="AlphaFoldDB" id="A0A4Z0VYZ4"/>
<dbReference type="Gene3D" id="3.40.630.10">
    <property type="entry name" value="Zn peptidases"/>
    <property type="match status" value="1"/>
</dbReference>
<dbReference type="SUPFAM" id="SSF53187">
    <property type="entry name" value="Zn-dependent exopeptidases"/>
    <property type="match status" value="1"/>
</dbReference>
<dbReference type="EC" id="3.4.11.-" evidence="10"/>
<dbReference type="GO" id="GO:0008237">
    <property type="term" value="F:metallopeptidase activity"/>
    <property type="evidence" value="ECO:0007669"/>
    <property type="project" value="UniProtKB-KW"/>
</dbReference>
<evidence type="ECO:0000256" key="1">
    <source>
        <dbReference type="ARBA" id="ARBA00001947"/>
    </source>
</evidence>
<comment type="similarity">
    <text evidence="2 9">Belongs to the peptidase M18 family.</text>
</comment>
<comment type="cofactor">
    <cofactor evidence="1 10">
        <name>Zn(2+)</name>
        <dbReference type="ChEBI" id="CHEBI:29105"/>
    </cofactor>
</comment>
<name>A0A4Z0VYZ4_9BACT</name>